<sequence length="303" mass="35424">MKLFDYCLNRRAIREEMRVEAVGMDSIRRLYPSRARMIRHAHEQAVSYLSDTMRNLDRLFFDGRLDQRRRLFVEKFFDTSQVSEYTIRKIKLRAHIMLGELLKPSLNPETSSRYIVGSAVHPEHSIQAFTLPREATRRIYFTERFFDPGFQVYLPMRPRTFDMLGHNMGTVLLHEVSHLVLDTVDLAYLDSSRPFLDLLDTSTLTGRIRHDALERIQKHGFSSSTPANELFKELDDYDLHWYDLVGKSCQRVLRLTGTQDLDEARRVFLSDENKRIDVILNNADSLALLLAHLGRPPEYHPAN</sequence>
<name>A0A7Y7Y8L0_9PSED</name>
<dbReference type="InterPro" id="IPR024079">
    <property type="entry name" value="MetalloPept_cat_dom_sf"/>
</dbReference>
<gene>
    <name evidence="1" type="ORF">HX876_05075</name>
</gene>
<protein>
    <submittedName>
        <fullName evidence="1">Uncharacterized protein</fullName>
    </submittedName>
</protein>
<dbReference type="GO" id="GO:0008237">
    <property type="term" value="F:metallopeptidase activity"/>
    <property type="evidence" value="ECO:0007669"/>
    <property type="project" value="InterPro"/>
</dbReference>
<organism evidence="1 2">
    <name type="scientific">Pseudomonas gingeri</name>
    <dbReference type="NCBI Taxonomy" id="117681"/>
    <lineage>
        <taxon>Bacteria</taxon>
        <taxon>Pseudomonadati</taxon>
        <taxon>Pseudomonadota</taxon>
        <taxon>Gammaproteobacteria</taxon>
        <taxon>Pseudomonadales</taxon>
        <taxon>Pseudomonadaceae</taxon>
        <taxon>Pseudomonas</taxon>
    </lineage>
</organism>
<reference evidence="1 2" key="1">
    <citation type="submission" date="2020-04" db="EMBL/GenBank/DDBJ databases">
        <title>Molecular characterization of pseudomonads from Agaricus bisporus reveal novel blotch 2 pathogens in Western Europe.</title>
        <authorList>
            <person name="Taparia T."/>
            <person name="Krijger M."/>
            <person name="Haynes E."/>
            <person name="Elpinstone J.G."/>
            <person name="Noble R."/>
            <person name="Van Der Wolf J."/>
        </authorList>
    </citation>
    <scope>NUCLEOTIDE SEQUENCE [LARGE SCALE GENOMIC DNA]</scope>
    <source>
        <strain evidence="1 2">IPO3737</strain>
    </source>
</reference>
<dbReference type="RefSeq" id="WP_177057424.1">
    <property type="nucleotide sequence ID" value="NZ_JACAQT010000075.1"/>
</dbReference>
<dbReference type="Gene3D" id="3.40.390.10">
    <property type="entry name" value="Collagenase (Catalytic Domain)"/>
    <property type="match status" value="1"/>
</dbReference>
<accession>A0A7Y7Y8L0</accession>
<evidence type="ECO:0000313" key="2">
    <source>
        <dbReference type="Proteomes" id="UP000520592"/>
    </source>
</evidence>
<dbReference type="EMBL" id="JACAQD010000006">
    <property type="protein sequence ID" value="NWC31748.1"/>
    <property type="molecule type" value="Genomic_DNA"/>
</dbReference>
<proteinExistence type="predicted"/>
<dbReference type="Proteomes" id="UP000520592">
    <property type="component" value="Unassembled WGS sequence"/>
</dbReference>
<dbReference type="AlphaFoldDB" id="A0A7Y7Y8L0"/>
<comment type="caution">
    <text evidence="1">The sequence shown here is derived from an EMBL/GenBank/DDBJ whole genome shotgun (WGS) entry which is preliminary data.</text>
</comment>
<evidence type="ECO:0000313" key="1">
    <source>
        <dbReference type="EMBL" id="NWC31748.1"/>
    </source>
</evidence>